<dbReference type="EMBL" id="JABULH010000001">
    <property type="protein sequence ID" value="NTS63771.1"/>
    <property type="molecule type" value="Genomic_DNA"/>
</dbReference>
<feature type="compositionally biased region" description="Pro residues" evidence="1">
    <location>
        <begin position="441"/>
        <end position="451"/>
    </location>
</feature>
<feature type="region of interest" description="Disordered" evidence="1">
    <location>
        <begin position="355"/>
        <end position="477"/>
    </location>
</feature>
<gene>
    <name evidence="2" type="ORF">HRV97_01180</name>
</gene>
<accession>A0ABX2JCH9</accession>
<feature type="compositionally biased region" description="Low complexity" evidence="1">
    <location>
        <begin position="464"/>
        <end position="475"/>
    </location>
</feature>
<sequence length="487" mass="52077">MTLLTPARLPAAGQPPAVHAHAEPTPPPGRHDGWTPDRQRTFVEGIAGGDTVEQACRRVGLAVSSAYALRRRANGAAFALAWDGARLLAREALADTLLTRALEGQEETITRADGSTVTRYRHDNRLATHMLHRLDRFADAASASAHGTAARLVAGEFDAFLDLLGTHAAPARAGLFLGTRLAPETVDGESNTRADLAPVLALARADRYLRTRAAHAAEVSVADLDPANRAAWSAEQWTRAEAAGLVALAPPPPRAESACEPPLPPLRPNLPEFLSPADRPDPVWWCDDADAWRTRFPPPDFFLGKEDGEWGDPDYQRELDDEEIEQLERPHHIQSAVRHITEGRARDAWFADAARLDPDDDGEQPDTPERVHPSDDEAGEAPMIVPGCDDHAEPAPLGPSTHPAVAAHDEPDQPIAEPAPTHPAAIQPPAATVSPSSDTHQPPPPHAPAAPPAKLNRKQRRGKAASSAGANAPLADRVMLARACAPG</sequence>
<protein>
    <submittedName>
        <fullName evidence="2">Uncharacterized protein</fullName>
    </submittedName>
</protein>
<reference evidence="2 3" key="1">
    <citation type="submission" date="2020-06" db="EMBL/GenBank/DDBJ databases">
        <title>Sphingomonas hominis sp. nov., a member of the Sphingomonas, isolated from the hair of a 22-year-old girl.</title>
        <authorList>
            <person name="Zhang D.-F."/>
            <person name="Cui X.-W."/>
        </authorList>
    </citation>
    <scope>NUCLEOTIDE SEQUENCE [LARGE SCALE GENOMIC DNA]</scope>
    <source>
        <strain evidence="2 3">HHU CXW</strain>
    </source>
</reference>
<dbReference type="Gene3D" id="1.10.10.60">
    <property type="entry name" value="Homeodomain-like"/>
    <property type="match status" value="1"/>
</dbReference>
<organism evidence="2 3">
    <name type="scientific">Sphingomonas hominis</name>
    <dbReference type="NCBI Taxonomy" id="2741495"/>
    <lineage>
        <taxon>Bacteria</taxon>
        <taxon>Pseudomonadati</taxon>
        <taxon>Pseudomonadota</taxon>
        <taxon>Alphaproteobacteria</taxon>
        <taxon>Sphingomonadales</taxon>
        <taxon>Sphingomonadaceae</taxon>
        <taxon>Sphingomonas</taxon>
    </lineage>
</organism>
<evidence type="ECO:0000256" key="1">
    <source>
        <dbReference type="SAM" id="MobiDB-lite"/>
    </source>
</evidence>
<dbReference type="RefSeq" id="WP_174191874.1">
    <property type="nucleotide sequence ID" value="NZ_JABULH010000001.1"/>
</dbReference>
<comment type="caution">
    <text evidence="2">The sequence shown here is derived from an EMBL/GenBank/DDBJ whole genome shotgun (WGS) entry which is preliminary data.</text>
</comment>
<evidence type="ECO:0000313" key="3">
    <source>
        <dbReference type="Proteomes" id="UP000621447"/>
    </source>
</evidence>
<name>A0ABX2JCH9_9SPHN</name>
<keyword evidence="3" id="KW-1185">Reference proteome</keyword>
<proteinExistence type="predicted"/>
<dbReference type="Proteomes" id="UP000621447">
    <property type="component" value="Unassembled WGS sequence"/>
</dbReference>
<evidence type="ECO:0000313" key="2">
    <source>
        <dbReference type="EMBL" id="NTS63771.1"/>
    </source>
</evidence>
<feature type="region of interest" description="Disordered" evidence="1">
    <location>
        <begin position="1"/>
        <end position="37"/>
    </location>
</feature>